<dbReference type="EMBL" id="JAPFRF010000012">
    <property type="protein sequence ID" value="KAJ7313911.1"/>
    <property type="molecule type" value="Genomic_DNA"/>
</dbReference>
<dbReference type="InterPro" id="IPR018499">
    <property type="entry name" value="Tetraspanin/Peripherin"/>
</dbReference>
<proteinExistence type="inferred from homology"/>
<dbReference type="PROSITE" id="PS00421">
    <property type="entry name" value="TM4_1"/>
    <property type="match status" value="1"/>
</dbReference>
<feature type="transmembrane region" description="Helical" evidence="6">
    <location>
        <begin position="283"/>
        <end position="308"/>
    </location>
</feature>
<evidence type="ECO:0000256" key="4">
    <source>
        <dbReference type="ARBA" id="ARBA00022989"/>
    </source>
</evidence>
<dbReference type="OrthoDB" id="432835at2759"/>
<comment type="caution">
    <text evidence="7">The sequence shown here is derived from an EMBL/GenBank/DDBJ whole genome shotgun (WGS) entry which is preliminary data.</text>
</comment>
<organism evidence="7 8">
    <name type="scientific">Phrynocephalus forsythii</name>
    <dbReference type="NCBI Taxonomy" id="171643"/>
    <lineage>
        <taxon>Eukaryota</taxon>
        <taxon>Metazoa</taxon>
        <taxon>Chordata</taxon>
        <taxon>Craniata</taxon>
        <taxon>Vertebrata</taxon>
        <taxon>Euteleostomi</taxon>
        <taxon>Lepidosauria</taxon>
        <taxon>Squamata</taxon>
        <taxon>Bifurcata</taxon>
        <taxon>Unidentata</taxon>
        <taxon>Episquamata</taxon>
        <taxon>Toxicofera</taxon>
        <taxon>Iguania</taxon>
        <taxon>Acrodonta</taxon>
        <taxon>Agamidae</taxon>
        <taxon>Agaminae</taxon>
        <taxon>Phrynocephalus</taxon>
    </lineage>
</organism>
<feature type="transmembrane region" description="Helical" evidence="6">
    <location>
        <begin position="137"/>
        <end position="157"/>
    </location>
</feature>
<dbReference type="PRINTS" id="PR00259">
    <property type="entry name" value="TMFOUR"/>
</dbReference>
<dbReference type="Proteomes" id="UP001142489">
    <property type="component" value="Unassembled WGS sequence"/>
</dbReference>
<feature type="transmembrane region" description="Helical" evidence="6">
    <location>
        <begin position="94"/>
        <end position="117"/>
    </location>
</feature>
<reference evidence="7" key="1">
    <citation type="journal article" date="2023" name="DNA Res.">
        <title>Chromosome-level genome assembly of Phrynocephalus forsythii using third-generation DNA sequencing and Hi-C analysis.</title>
        <authorList>
            <person name="Qi Y."/>
            <person name="Zhao W."/>
            <person name="Zhao Y."/>
            <person name="Niu C."/>
            <person name="Cao S."/>
            <person name="Zhang Y."/>
        </authorList>
    </citation>
    <scope>NUCLEOTIDE SEQUENCE</scope>
    <source>
        <tissue evidence="7">Muscle</tissue>
    </source>
</reference>
<dbReference type="SUPFAM" id="SSF48652">
    <property type="entry name" value="Tetraspanin"/>
    <property type="match status" value="1"/>
</dbReference>
<evidence type="ECO:0000313" key="8">
    <source>
        <dbReference type="Proteomes" id="UP001142489"/>
    </source>
</evidence>
<sequence>HRHPVLPLPFPSPCPVLGMCFLPPQPRPFHPASQQRNKKKKRFNFRFPRGSTGRRRLAPNPDCLLPLPDPRSLLRDPSTMGISRGCLLCVKVKMFFFNLIFWLGGCGVLGVGVWLAVSQGRFATLSFSFPSLSAAGLFMATGAIIMVVGFLGCLGAATEHRCLLLTFFLVLSTLFLLELVGLLVFVTCRDKFDRYAQSNLKEGLKLYGQEDNVGLTKAWDLVQNEFRCCGVQNYTDWLEVPGNNTGVPLSCCLEQSDTCQENSASWWTEPCYEKVKQWLGDNISAMGIFAACIVVVQVLGIVFSMLMYCQVRRAEKYYD</sequence>
<accession>A0A9Q0XIR7</accession>
<dbReference type="Gene3D" id="1.10.1450.10">
    <property type="entry name" value="Tetraspanin"/>
    <property type="match status" value="1"/>
</dbReference>
<evidence type="ECO:0000256" key="6">
    <source>
        <dbReference type="SAM" id="Phobius"/>
    </source>
</evidence>
<dbReference type="CDD" id="cd03165">
    <property type="entry name" value="NET-5_like_LEL"/>
    <property type="match status" value="1"/>
</dbReference>
<evidence type="ECO:0000256" key="2">
    <source>
        <dbReference type="ARBA" id="ARBA00006840"/>
    </source>
</evidence>
<evidence type="ECO:0000313" key="7">
    <source>
        <dbReference type="EMBL" id="KAJ7313911.1"/>
    </source>
</evidence>
<gene>
    <name evidence="7" type="ORF">JRQ81_005711</name>
</gene>
<protein>
    <recommendedName>
        <fullName evidence="9">Tetraspanin</fullName>
    </recommendedName>
</protein>
<evidence type="ECO:0000256" key="1">
    <source>
        <dbReference type="ARBA" id="ARBA00004141"/>
    </source>
</evidence>
<feature type="non-terminal residue" evidence="7">
    <location>
        <position position="319"/>
    </location>
</feature>
<dbReference type="PANTHER" id="PTHR19282:SF377">
    <property type="entry name" value="TETRASPANIN"/>
    <property type="match status" value="1"/>
</dbReference>
<dbReference type="Pfam" id="PF00335">
    <property type="entry name" value="Tetraspanin"/>
    <property type="match status" value="1"/>
</dbReference>
<dbReference type="AlphaFoldDB" id="A0A9Q0XIR7"/>
<dbReference type="InterPro" id="IPR008952">
    <property type="entry name" value="Tetraspanin_EC2_sf"/>
</dbReference>
<dbReference type="InterPro" id="IPR018503">
    <property type="entry name" value="Tetraspanin_CS"/>
</dbReference>
<dbReference type="PANTHER" id="PTHR19282">
    <property type="entry name" value="TETRASPANIN"/>
    <property type="match status" value="1"/>
</dbReference>
<keyword evidence="3 6" id="KW-0812">Transmembrane</keyword>
<dbReference type="GO" id="GO:0005886">
    <property type="term" value="C:plasma membrane"/>
    <property type="evidence" value="ECO:0007669"/>
    <property type="project" value="TreeGrafter"/>
</dbReference>
<comment type="subcellular location">
    <subcellularLocation>
        <location evidence="1">Membrane</location>
        <topology evidence="1">Multi-pass membrane protein</topology>
    </subcellularLocation>
</comment>
<comment type="similarity">
    <text evidence="2">Belongs to the tetraspanin (TM4SF) family.</text>
</comment>
<feature type="transmembrane region" description="Helical" evidence="6">
    <location>
        <begin position="164"/>
        <end position="186"/>
    </location>
</feature>
<keyword evidence="8" id="KW-1185">Reference proteome</keyword>
<keyword evidence="4 6" id="KW-1133">Transmembrane helix</keyword>
<evidence type="ECO:0000256" key="5">
    <source>
        <dbReference type="ARBA" id="ARBA00023136"/>
    </source>
</evidence>
<name>A0A9Q0XIR7_9SAUR</name>
<keyword evidence="5 6" id="KW-0472">Membrane</keyword>
<evidence type="ECO:0008006" key="9">
    <source>
        <dbReference type="Google" id="ProtNLM"/>
    </source>
</evidence>
<evidence type="ECO:0000256" key="3">
    <source>
        <dbReference type="ARBA" id="ARBA00022692"/>
    </source>
</evidence>